<keyword evidence="2" id="KW-0472">Membrane</keyword>
<dbReference type="KEGG" id="mlut:JET14_11445"/>
<evidence type="ECO:0000313" key="3">
    <source>
        <dbReference type="EMBL" id="QQM28963.1"/>
    </source>
</evidence>
<feature type="transmembrane region" description="Helical" evidence="2">
    <location>
        <begin position="12"/>
        <end position="33"/>
    </location>
</feature>
<gene>
    <name evidence="3" type="ORF">JET14_11445</name>
</gene>
<dbReference type="Proteomes" id="UP000596083">
    <property type="component" value="Chromosome"/>
</dbReference>
<feature type="compositionally biased region" description="Basic and acidic residues" evidence="1">
    <location>
        <begin position="195"/>
        <end position="212"/>
    </location>
</feature>
<evidence type="ECO:0000256" key="2">
    <source>
        <dbReference type="SAM" id="Phobius"/>
    </source>
</evidence>
<organism evidence="3 4">
    <name type="scientific">Martelella lutilitoris</name>
    <dbReference type="NCBI Taxonomy" id="2583532"/>
    <lineage>
        <taxon>Bacteria</taxon>
        <taxon>Pseudomonadati</taxon>
        <taxon>Pseudomonadota</taxon>
        <taxon>Alphaproteobacteria</taxon>
        <taxon>Hyphomicrobiales</taxon>
        <taxon>Aurantimonadaceae</taxon>
        <taxon>Martelella</taxon>
    </lineage>
</organism>
<evidence type="ECO:0000256" key="1">
    <source>
        <dbReference type="SAM" id="MobiDB-lite"/>
    </source>
</evidence>
<dbReference type="RefSeq" id="WP_200333637.1">
    <property type="nucleotide sequence ID" value="NZ_CP066786.1"/>
</dbReference>
<accession>A0A7T7HH16</accession>
<proteinExistence type="predicted"/>
<keyword evidence="2" id="KW-1133">Transmembrane helix</keyword>
<feature type="region of interest" description="Disordered" evidence="1">
    <location>
        <begin position="190"/>
        <end position="223"/>
    </location>
</feature>
<protein>
    <submittedName>
        <fullName evidence="3">Uncharacterized protein</fullName>
    </submittedName>
</protein>
<sequence>MVWGWINANSGALSAIASFCTLVIWAIYLQLIFSGFREGRRAKILINRGAGPTLEGHCLVANMSAKPIYIDAVLLDFTLKDEDGDRNLRYSLSNLNFDEDGTPDPRKRWFQGPLDSGEHLDLGSFRTLIGKMSPKGFDDFENIADVKLTVVATYTSEDQPVAAERSFDILRKEGDLLLSPRAYSATQIRSRSARRRIESEMRAMHSSERGDGPETGDGVQRRG</sequence>
<evidence type="ECO:0000313" key="4">
    <source>
        <dbReference type="Proteomes" id="UP000596083"/>
    </source>
</evidence>
<dbReference type="EMBL" id="CP066786">
    <property type="protein sequence ID" value="QQM28963.1"/>
    <property type="molecule type" value="Genomic_DNA"/>
</dbReference>
<keyword evidence="2" id="KW-0812">Transmembrane</keyword>
<name>A0A7T7HH16_9HYPH</name>
<reference evidence="3 4" key="1">
    <citation type="submission" date="2020-12" db="EMBL/GenBank/DDBJ databases">
        <authorList>
            <person name="Zheng R.K."/>
            <person name="Sun C.M."/>
        </authorList>
    </citation>
    <scope>NUCLEOTIDE SEQUENCE [LARGE SCALE GENOMIC DNA]</scope>
    <source>
        <strain evidence="3 4">ZRK001</strain>
    </source>
</reference>
<dbReference type="AlphaFoldDB" id="A0A7T7HH16"/>